<organism evidence="3 4">
    <name type="scientific">Rhodanobacter glycinis</name>
    <dbReference type="NCBI Taxonomy" id="582702"/>
    <lineage>
        <taxon>Bacteria</taxon>
        <taxon>Pseudomonadati</taxon>
        <taxon>Pseudomonadota</taxon>
        <taxon>Gammaproteobacteria</taxon>
        <taxon>Lysobacterales</taxon>
        <taxon>Rhodanobacteraceae</taxon>
        <taxon>Rhodanobacter</taxon>
    </lineage>
</organism>
<dbReference type="NCBIfam" id="TIGR02780">
    <property type="entry name" value="TrbJ_Ti"/>
    <property type="match status" value="1"/>
</dbReference>
<dbReference type="KEGG" id="rgl:CS053_10780"/>
<protein>
    <submittedName>
        <fullName evidence="3">P-type conjugative transfer protein TrbJ</fullName>
    </submittedName>
</protein>
<dbReference type="NCBIfam" id="NF010448">
    <property type="entry name" value="PRK13874.1"/>
    <property type="match status" value="1"/>
</dbReference>
<dbReference type="EMBL" id="CP042807">
    <property type="protein sequence ID" value="QEE24926.1"/>
    <property type="molecule type" value="Genomic_DNA"/>
</dbReference>
<sequence length="239" mass="25663">MKKTLLAAVLFAASFASTAQWAVFDAPNFSQNLLTAARELQQIDNQVQQLQNEAQMLTNQGRNLKSLDVNTLSQLLATLSSTNQLIARAQGLTFNVAQSQATFARLYPQTYGASTSSSQMLQDVQARWQASVVALQTATQVQSQSAQNLLADQGTLGTLVTQSQGAAGALQATQATNQLLALLARQAIQAQQLQITQDRATALEQARQAATQAQSVQVRARFVGNGPQYTPSSVDFYGN</sequence>
<dbReference type="InterPro" id="IPR014147">
    <property type="entry name" value="T4SS_TrbJ"/>
</dbReference>
<evidence type="ECO:0000313" key="3">
    <source>
        <dbReference type="EMBL" id="QEE24926.1"/>
    </source>
</evidence>
<proteinExistence type="predicted"/>
<dbReference type="RefSeq" id="WP_147627423.1">
    <property type="nucleotide sequence ID" value="NZ_CP042807.1"/>
</dbReference>
<evidence type="ECO:0000313" key="4">
    <source>
        <dbReference type="Proteomes" id="UP000321807"/>
    </source>
</evidence>
<gene>
    <name evidence="3" type="primary">trbJ</name>
    <name evidence="3" type="ORF">CS053_10780</name>
</gene>
<keyword evidence="2" id="KW-0732">Signal</keyword>
<evidence type="ECO:0000256" key="1">
    <source>
        <dbReference type="SAM" id="Coils"/>
    </source>
</evidence>
<accession>A0A5B9E3X1</accession>
<keyword evidence="1" id="KW-0175">Coiled coil</keyword>
<dbReference type="Proteomes" id="UP000321807">
    <property type="component" value="Chromosome"/>
</dbReference>
<reference evidence="3 4" key="1">
    <citation type="submission" date="2019-08" db="EMBL/GenBank/DDBJ databases">
        <title>Complete genome sequence of Rhodanobacter glycinis strain T01E-68 isolated from tomato root.</title>
        <authorList>
            <person name="Weon H.-Y."/>
            <person name="Lee S.A."/>
        </authorList>
    </citation>
    <scope>NUCLEOTIDE SEQUENCE [LARGE SCALE GENOMIC DNA]</scope>
    <source>
        <strain evidence="3 4">T01E-68</strain>
    </source>
</reference>
<feature type="coiled-coil region" evidence="1">
    <location>
        <begin position="33"/>
        <end position="67"/>
    </location>
</feature>
<feature type="chain" id="PRO_5022818769" evidence="2">
    <location>
        <begin position="22"/>
        <end position="239"/>
    </location>
</feature>
<evidence type="ECO:0000256" key="2">
    <source>
        <dbReference type="SAM" id="SignalP"/>
    </source>
</evidence>
<feature type="signal peptide" evidence="2">
    <location>
        <begin position="1"/>
        <end position="21"/>
    </location>
</feature>
<name>A0A5B9E3X1_9GAMM</name>
<dbReference type="AlphaFoldDB" id="A0A5B9E3X1"/>